<organism evidence="1 2">
    <name type="scientific">Gymnopus androsaceus JB14</name>
    <dbReference type="NCBI Taxonomy" id="1447944"/>
    <lineage>
        <taxon>Eukaryota</taxon>
        <taxon>Fungi</taxon>
        <taxon>Dikarya</taxon>
        <taxon>Basidiomycota</taxon>
        <taxon>Agaricomycotina</taxon>
        <taxon>Agaricomycetes</taxon>
        <taxon>Agaricomycetidae</taxon>
        <taxon>Agaricales</taxon>
        <taxon>Marasmiineae</taxon>
        <taxon>Omphalotaceae</taxon>
        <taxon>Gymnopus</taxon>
    </lineage>
</organism>
<gene>
    <name evidence="1" type="ORF">BT96DRAFT_1020509</name>
</gene>
<dbReference type="OrthoDB" id="2788229at2759"/>
<dbReference type="InterPro" id="IPR032675">
    <property type="entry name" value="LRR_dom_sf"/>
</dbReference>
<evidence type="ECO:0008006" key="3">
    <source>
        <dbReference type="Google" id="ProtNLM"/>
    </source>
</evidence>
<proteinExistence type="predicted"/>
<dbReference type="Proteomes" id="UP000799118">
    <property type="component" value="Unassembled WGS sequence"/>
</dbReference>
<protein>
    <recommendedName>
        <fullName evidence="3">F-box domain-containing protein</fullName>
    </recommendedName>
</protein>
<dbReference type="EMBL" id="ML769491">
    <property type="protein sequence ID" value="KAE9397847.1"/>
    <property type="molecule type" value="Genomic_DNA"/>
</dbReference>
<evidence type="ECO:0000313" key="1">
    <source>
        <dbReference type="EMBL" id="KAE9397847.1"/>
    </source>
</evidence>
<evidence type="ECO:0000313" key="2">
    <source>
        <dbReference type="Proteomes" id="UP000799118"/>
    </source>
</evidence>
<reference evidence="1" key="1">
    <citation type="journal article" date="2019" name="Environ. Microbiol.">
        <title>Fungal ecological strategies reflected in gene transcription - a case study of two litter decomposers.</title>
        <authorList>
            <person name="Barbi F."/>
            <person name="Kohler A."/>
            <person name="Barry K."/>
            <person name="Baskaran P."/>
            <person name="Daum C."/>
            <person name="Fauchery L."/>
            <person name="Ihrmark K."/>
            <person name="Kuo A."/>
            <person name="LaButti K."/>
            <person name="Lipzen A."/>
            <person name="Morin E."/>
            <person name="Grigoriev I.V."/>
            <person name="Henrissat B."/>
            <person name="Lindahl B."/>
            <person name="Martin F."/>
        </authorList>
    </citation>
    <scope>NUCLEOTIDE SEQUENCE</scope>
    <source>
        <strain evidence="1">JB14</strain>
    </source>
</reference>
<dbReference type="SUPFAM" id="SSF52047">
    <property type="entry name" value="RNI-like"/>
    <property type="match status" value="1"/>
</dbReference>
<sequence length="395" mass="45195">MMMEIPSEIVDLILENLYSDKDSLLNCALVGRAWVLSSQRGIFREIVLSTFRLIGMGANLKATKHLDALFSQKPYLASFVRSLELRSFGQSRQSEHVHAVYTATASLIRRLSNLDSLSLYSVQWGSLPPLLRAALTEICQAPSVTRFSALRFHIYTFAELASLLSRMRNLKVLAVALQRHPDMPTSLSELVIEEDSLPPRSIQLDELRLDDDDNKHNISRFMTWFQQDRCPFGFRYLNSLDVPSEVNMAALQYFGTGLRELTLRRYPVQASNHAHLQYTPNLRYLSLVELHEHDHKFDPVRWIEALFEPLLNSEGNLVSLQHLNIGVLSETLLLTGWSRFDALLEKPEFASIETVDFKVSKTLGRALRKMLLSLDASGKLTVREVNWDKEFKLDF</sequence>
<dbReference type="AlphaFoldDB" id="A0A6A4HLC7"/>
<dbReference type="Gene3D" id="3.80.10.10">
    <property type="entry name" value="Ribonuclease Inhibitor"/>
    <property type="match status" value="1"/>
</dbReference>
<name>A0A6A4HLC7_9AGAR</name>
<accession>A0A6A4HLC7</accession>
<keyword evidence="2" id="KW-1185">Reference proteome</keyword>